<dbReference type="Pfam" id="PF01471">
    <property type="entry name" value="PG_binding_1"/>
    <property type="match status" value="1"/>
</dbReference>
<accession>A0A368W502</accession>
<dbReference type="Gene3D" id="6.20.240.60">
    <property type="match status" value="1"/>
</dbReference>
<dbReference type="InterPro" id="IPR036366">
    <property type="entry name" value="PGBDSf"/>
</dbReference>
<keyword evidence="4 9" id="KW-0732">Signal</keyword>
<feature type="signal peptide" evidence="9">
    <location>
        <begin position="1"/>
        <end position="29"/>
    </location>
</feature>
<evidence type="ECO:0000256" key="4">
    <source>
        <dbReference type="ARBA" id="ARBA00022729"/>
    </source>
</evidence>
<evidence type="ECO:0000313" key="12">
    <source>
        <dbReference type="EMBL" id="RCW50843.1"/>
    </source>
</evidence>
<organism evidence="12 13">
    <name type="scientific">Paenibacillus prosopidis</name>
    <dbReference type="NCBI Taxonomy" id="630520"/>
    <lineage>
        <taxon>Bacteria</taxon>
        <taxon>Bacillati</taxon>
        <taxon>Bacillota</taxon>
        <taxon>Bacilli</taxon>
        <taxon>Bacillales</taxon>
        <taxon>Paenibacillaceae</taxon>
        <taxon>Paenibacillus</taxon>
    </lineage>
</organism>
<evidence type="ECO:0000256" key="5">
    <source>
        <dbReference type="ARBA" id="ARBA00022801"/>
    </source>
</evidence>
<evidence type="ECO:0000259" key="10">
    <source>
        <dbReference type="Pfam" id="PF01471"/>
    </source>
</evidence>
<name>A0A368W502_9BACL</name>
<evidence type="ECO:0000259" key="11">
    <source>
        <dbReference type="Pfam" id="PF07486"/>
    </source>
</evidence>
<reference evidence="12 13" key="1">
    <citation type="submission" date="2018-07" db="EMBL/GenBank/DDBJ databases">
        <title>Genomic Encyclopedia of Type Strains, Phase III (KMG-III): the genomes of soil and plant-associated and newly described type strains.</title>
        <authorList>
            <person name="Whitman W."/>
        </authorList>
    </citation>
    <scope>NUCLEOTIDE SEQUENCE [LARGE SCALE GENOMIC DNA]</scope>
    <source>
        <strain evidence="12 13">CECT 7506</strain>
    </source>
</reference>
<comment type="caution">
    <text evidence="12">The sequence shown here is derived from an EMBL/GenBank/DDBJ whole genome shotgun (WGS) entry which is preliminary data.</text>
</comment>
<dbReference type="Gene3D" id="1.10.101.10">
    <property type="entry name" value="PGBD-like superfamily/PGBD"/>
    <property type="match status" value="1"/>
</dbReference>
<keyword evidence="5" id="KW-0378">Hydrolase</keyword>
<evidence type="ECO:0000256" key="1">
    <source>
        <dbReference type="ARBA" id="ARBA00007010"/>
    </source>
</evidence>
<dbReference type="SUPFAM" id="SSF47090">
    <property type="entry name" value="PGBD-like"/>
    <property type="match status" value="1"/>
</dbReference>
<feature type="domain" description="Peptidoglycan binding-like" evidence="10">
    <location>
        <begin position="41"/>
        <end position="96"/>
    </location>
</feature>
<evidence type="ECO:0000256" key="8">
    <source>
        <dbReference type="NCBIfam" id="TIGR02869"/>
    </source>
</evidence>
<evidence type="ECO:0000256" key="9">
    <source>
        <dbReference type="SAM" id="SignalP"/>
    </source>
</evidence>
<dbReference type="GO" id="GO:0071555">
    <property type="term" value="P:cell wall organization"/>
    <property type="evidence" value="ECO:0007669"/>
    <property type="project" value="UniProtKB-KW"/>
</dbReference>
<comment type="similarity">
    <text evidence="1">Belongs to the SleB family.</text>
</comment>
<evidence type="ECO:0000256" key="7">
    <source>
        <dbReference type="ARBA" id="ARBA00023316"/>
    </source>
</evidence>
<feature type="domain" description="Cell wall hydrolase SleB" evidence="11">
    <location>
        <begin position="119"/>
        <end position="217"/>
    </location>
</feature>
<dbReference type="Pfam" id="PF07486">
    <property type="entry name" value="Hydrolase_2"/>
    <property type="match status" value="1"/>
</dbReference>
<evidence type="ECO:0000256" key="6">
    <source>
        <dbReference type="ARBA" id="ARBA00022969"/>
    </source>
</evidence>
<dbReference type="AlphaFoldDB" id="A0A368W502"/>
<dbReference type="InterPro" id="IPR036365">
    <property type="entry name" value="PGBD-like_sf"/>
</dbReference>
<keyword evidence="7" id="KW-0961">Cell wall biogenesis/degradation</keyword>
<dbReference type="EMBL" id="QPJD01000002">
    <property type="protein sequence ID" value="RCW50843.1"/>
    <property type="molecule type" value="Genomic_DNA"/>
</dbReference>
<dbReference type="InterPro" id="IPR014224">
    <property type="entry name" value="Spore_cortex_SleB"/>
</dbReference>
<dbReference type="RefSeq" id="WP_425453485.1">
    <property type="nucleotide sequence ID" value="NZ_QPJD01000002.1"/>
</dbReference>
<keyword evidence="3" id="KW-0309">Germination</keyword>
<dbReference type="GO" id="GO:0030435">
    <property type="term" value="P:sporulation resulting in formation of a cellular spore"/>
    <property type="evidence" value="ECO:0007669"/>
    <property type="project" value="UniProtKB-KW"/>
</dbReference>
<keyword evidence="13" id="KW-1185">Reference proteome</keyword>
<keyword evidence="6" id="KW-0749">Sporulation</keyword>
<dbReference type="InterPro" id="IPR042047">
    <property type="entry name" value="SleB_dom1"/>
</dbReference>
<dbReference type="GO" id="GO:0016787">
    <property type="term" value="F:hydrolase activity"/>
    <property type="evidence" value="ECO:0007669"/>
    <property type="project" value="UniProtKB-KW"/>
</dbReference>
<sequence>MNIKFVQHSMAIILVFMLALGLPLQTAQAASPATLKVGSTGVDVPDLQYRLKTLGYFKSDITTYFGTTTLESLTRFQKDYGIEADGIAGSQTWATLQKVSVNQKELDLLARIIYAESRGEPYKGQVAVGAVVMNRLASSSFPNTVKGVIEQPQAFTAVDDGQYQLKPDATAYKAALDAARGYDPTNGALYYFNPETATSDWIWSRKQTGKIGRHIFAV</sequence>
<dbReference type="InterPro" id="IPR002477">
    <property type="entry name" value="Peptidoglycan-bd-like"/>
</dbReference>
<dbReference type="NCBIfam" id="TIGR02869">
    <property type="entry name" value="spore_SleB"/>
    <property type="match status" value="1"/>
</dbReference>
<gene>
    <name evidence="12" type="ORF">DFP97_10235</name>
</gene>
<protein>
    <recommendedName>
        <fullName evidence="2 8">Spore cortex-lytic enzyme</fullName>
    </recommendedName>
</protein>
<proteinExistence type="inferred from homology"/>
<dbReference type="InterPro" id="IPR011105">
    <property type="entry name" value="Cell_wall_hydrolase_SleB"/>
</dbReference>
<feature type="chain" id="PRO_5016845331" description="Spore cortex-lytic enzyme" evidence="9">
    <location>
        <begin position="30"/>
        <end position="218"/>
    </location>
</feature>
<evidence type="ECO:0000256" key="3">
    <source>
        <dbReference type="ARBA" id="ARBA00022544"/>
    </source>
</evidence>
<dbReference type="Gene3D" id="1.10.10.2520">
    <property type="entry name" value="Cell wall hydrolase SleB, domain 1"/>
    <property type="match status" value="1"/>
</dbReference>
<dbReference type="Proteomes" id="UP000252415">
    <property type="component" value="Unassembled WGS sequence"/>
</dbReference>
<dbReference type="GO" id="GO:0009847">
    <property type="term" value="P:spore germination"/>
    <property type="evidence" value="ECO:0007669"/>
    <property type="project" value="UniProtKB-UniRule"/>
</dbReference>
<evidence type="ECO:0000313" key="13">
    <source>
        <dbReference type="Proteomes" id="UP000252415"/>
    </source>
</evidence>
<evidence type="ECO:0000256" key="2">
    <source>
        <dbReference type="ARBA" id="ARBA00018364"/>
    </source>
</evidence>